<name>A0ABY9K1S6_9BACI</name>
<gene>
    <name evidence="2" type="ORF">LC087_07075</name>
</gene>
<dbReference type="PANTHER" id="PTHR46211">
    <property type="entry name" value="GLYCEROPHOSPHORYL DIESTER PHOSPHODIESTERASE"/>
    <property type="match status" value="1"/>
</dbReference>
<dbReference type="Gene3D" id="3.20.20.190">
    <property type="entry name" value="Phosphatidylinositol (PI) phosphodiesterase"/>
    <property type="match status" value="1"/>
</dbReference>
<dbReference type="PROSITE" id="PS51704">
    <property type="entry name" value="GP_PDE"/>
    <property type="match status" value="1"/>
</dbReference>
<dbReference type="PANTHER" id="PTHR46211:SF1">
    <property type="entry name" value="GLYCEROPHOSPHODIESTER PHOSPHODIESTERASE, CYTOPLASMIC"/>
    <property type="match status" value="1"/>
</dbReference>
<evidence type="ECO:0000313" key="3">
    <source>
        <dbReference type="Proteomes" id="UP001197974"/>
    </source>
</evidence>
<protein>
    <submittedName>
        <fullName evidence="2">Glycerophosphodiester phosphodiesterase</fullName>
    </submittedName>
</protein>
<dbReference type="InterPro" id="IPR030395">
    <property type="entry name" value="GP_PDE_dom"/>
</dbReference>
<organism evidence="2 3">
    <name type="scientific">Bacillus carboniphilus</name>
    <dbReference type="NCBI Taxonomy" id="86663"/>
    <lineage>
        <taxon>Bacteria</taxon>
        <taxon>Bacillati</taxon>
        <taxon>Bacillota</taxon>
        <taxon>Bacilli</taxon>
        <taxon>Bacillales</taxon>
        <taxon>Bacillaceae</taxon>
        <taxon>Bacillus</taxon>
    </lineage>
</organism>
<dbReference type="Pfam" id="PF03009">
    <property type="entry name" value="GDPD"/>
    <property type="match status" value="1"/>
</dbReference>
<dbReference type="SUPFAM" id="SSF51695">
    <property type="entry name" value="PLC-like phosphodiesterases"/>
    <property type="match status" value="1"/>
</dbReference>
<dbReference type="InterPro" id="IPR017946">
    <property type="entry name" value="PLC-like_Pdiesterase_TIM-brl"/>
</dbReference>
<dbReference type="Proteomes" id="UP001197974">
    <property type="component" value="Chromosome"/>
</dbReference>
<dbReference type="EMBL" id="CP129013">
    <property type="protein sequence ID" value="WLR43876.1"/>
    <property type="molecule type" value="Genomic_DNA"/>
</dbReference>
<accession>A0ABY9K1S6</accession>
<keyword evidence="3" id="KW-1185">Reference proteome</keyword>
<evidence type="ECO:0000313" key="2">
    <source>
        <dbReference type="EMBL" id="WLR43876.1"/>
    </source>
</evidence>
<evidence type="ECO:0000259" key="1">
    <source>
        <dbReference type="PROSITE" id="PS51704"/>
    </source>
</evidence>
<feature type="domain" description="GP-PDE" evidence="1">
    <location>
        <begin position="2"/>
        <end position="239"/>
    </location>
</feature>
<reference evidence="2 3" key="1">
    <citation type="submission" date="2023-06" db="EMBL/GenBank/DDBJ databases">
        <title>Five Gram-positive bacteria isolated from mangrove sediments in Shenzhen, Guangdong, China.</title>
        <authorList>
            <person name="Yu S."/>
            <person name="Zheng W."/>
            <person name="Huang Y."/>
        </authorList>
    </citation>
    <scope>NUCLEOTIDE SEQUENCE [LARGE SCALE GENOMIC DNA]</scope>
    <source>
        <strain evidence="2 3">SaN35-3</strain>
    </source>
</reference>
<dbReference type="RefSeq" id="WP_226540043.1">
    <property type="nucleotide sequence ID" value="NZ_CP129013.1"/>
</dbReference>
<dbReference type="CDD" id="cd08563">
    <property type="entry name" value="GDPD_TtGDE_like"/>
    <property type="match status" value="1"/>
</dbReference>
<proteinExistence type="predicted"/>
<sequence>MTQILAHRGEAAYFPENTMLAFKEGLKSGADGIELDVQLTKDGEVVVIHDERLERTTNGTGLVKDHSYSEIQRLDASYKFKDLNQKVGIPLLKEVLHLFQSYPDKLLNIELKNGIIDYKGIEEKVIKLVRLYQLEEQVVISSFNHYSLAECNQINPEIETAILYYENLYKPWDYVEKIGAKSIHPYQLSIRSAILEKCLQRNIPVRPFTINDEVTMKKMFKWNVSSIITDDPKKAIKIRKLEK</sequence>